<comment type="caution">
    <text evidence="7">The sequence shown here is derived from an EMBL/GenBank/DDBJ whole genome shotgun (WGS) entry which is preliminary data.</text>
</comment>
<dbReference type="PANTHER" id="PTHR17224:SF1">
    <property type="entry name" value="PEPTIDYL-TRNA HYDROLASE"/>
    <property type="match status" value="1"/>
</dbReference>
<keyword evidence="2" id="KW-0820">tRNA-binding</keyword>
<dbReference type="SUPFAM" id="SSF53178">
    <property type="entry name" value="Peptidyl-tRNA hydrolase-like"/>
    <property type="match status" value="1"/>
</dbReference>
<evidence type="ECO:0000313" key="7">
    <source>
        <dbReference type="EMBL" id="PIP24623.1"/>
    </source>
</evidence>
<dbReference type="GO" id="GO:0000049">
    <property type="term" value="F:tRNA binding"/>
    <property type="evidence" value="ECO:0007669"/>
    <property type="project" value="UniProtKB-KW"/>
</dbReference>
<keyword evidence="4" id="KW-0694">RNA-binding</keyword>
<name>A0A2G9Z0Z2_9BACT</name>
<sequence length="73" mass="8223">MILIVGLGNPGKKFQKTRHNIGFRIVDEFTRKNNFPKFKLSKKFNAEISEGILGGEKILLAKPQTFMNLSGKS</sequence>
<dbReference type="GO" id="GO:0004045">
    <property type="term" value="F:peptidyl-tRNA hydrolase activity"/>
    <property type="evidence" value="ECO:0007669"/>
    <property type="project" value="UniProtKB-EC"/>
</dbReference>
<protein>
    <recommendedName>
        <fullName evidence="6">Peptidyl-tRNA hydrolase</fullName>
        <ecNumber evidence="1">3.1.1.29</ecNumber>
    </recommendedName>
</protein>
<dbReference type="PROSITE" id="PS01195">
    <property type="entry name" value="PEPT_TRNA_HYDROL_1"/>
    <property type="match status" value="1"/>
</dbReference>
<evidence type="ECO:0000256" key="5">
    <source>
        <dbReference type="ARBA" id="ARBA00038063"/>
    </source>
</evidence>
<dbReference type="Gene3D" id="3.40.50.1470">
    <property type="entry name" value="Peptidyl-tRNA hydrolase"/>
    <property type="match status" value="1"/>
</dbReference>
<dbReference type="EC" id="3.1.1.29" evidence="1"/>
<proteinExistence type="inferred from homology"/>
<evidence type="ECO:0000256" key="3">
    <source>
        <dbReference type="ARBA" id="ARBA00022801"/>
    </source>
</evidence>
<feature type="non-terminal residue" evidence="7">
    <location>
        <position position="73"/>
    </location>
</feature>
<dbReference type="InterPro" id="IPR001328">
    <property type="entry name" value="Pept_tRNA_hydro"/>
</dbReference>
<evidence type="ECO:0000256" key="1">
    <source>
        <dbReference type="ARBA" id="ARBA00013260"/>
    </source>
</evidence>
<dbReference type="Pfam" id="PF01195">
    <property type="entry name" value="Pept_tRNA_hydro"/>
    <property type="match status" value="1"/>
</dbReference>
<comment type="similarity">
    <text evidence="5">Belongs to the PTH family.</text>
</comment>
<evidence type="ECO:0000313" key="8">
    <source>
        <dbReference type="Proteomes" id="UP000237258"/>
    </source>
</evidence>
<evidence type="ECO:0000256" key="2">
    <source>
        <dbReference type="ARBA" id="ARBA00022555"/>
    </source>
</evidence>
<dbReference type="EMBL" id="PCRR01000025">
    <property type="protein sequence ID" value="PIP24623.1"/>
    <property type="molecule type" value="Genomic_DNA"/>
</dbReference>
<dbReference type="Proteomes" id="UP000237258">
    <property type="component" value="Unassembled WGS sequence"/>
</dbReference>
<keyword evidence="3 7" id="KW-0378">Hydrolase</keyword>
<organism evidence="7 8">
    <name type="scientific">Candidatus Nealsonbacteria bacterium CG23_combo_of_CG06-09_8_20_14_all_36_125</name>
    <dbReference type="NCBI Taxonomy" id="1974719"/>
    <lineage>
        <taxon>Bacteria</taxon>
        <taxon>Candidatus Nealsoniibacteriota</taxon>
    </lineage>
</organism>
<gene>
    <name evidence="7" type="ORF">COX33_00955</name>
</gene>
<dbReference type="PANTHER" id="PTHR17224">
    <property type="entry name" value="PEPTIDYL-TRNA HYDROLASE"/>
    <property type="match status" value="1"/>
</dbReference>
<dbReference type="InterPro" id="IPR018171">
    <property type="entry name" value="Pept_tRNA_hydro_CS"/>
</dbReference>
<accession>A0A2G9Z0Z2</accession>
<reference evidence="7 8" key="1">
    <citation type="submission" date="2017-09" db="EMBL/GenBank/DDBJ databases">
        <title>Depth-based differentiation of microbial function through sediment-hosted aquifers and enrichment of novel symbionts in the deep terrestrial subsurface.</title>
        <authorList>
            <person name="Probst A.J."/>
            <person name="Ladd B."/>
            <person name="Jarett J.K."/>
            <person name="Geller-Mcgrath D.E."/>
            <person name="Sieber C.M."/>
            <person name="Emerson J.B."/>
            <person name="Anantharaman K."/>
            <person name="Thomas B.C."/>
            <person name="Malmstrom R."/>
            <person name="Stieglmeier M."/>
            <person name="Klingl A."/>
            <person name="Woyke T."/>
            <person name="Ryan C.M."/>
            <person name="Banfield J.F."/>
        </authorList>
    </citation>
    <scope>NUCLEOTIDE SEQUENCE [LARGE SCALE GENOMIC DNA]</scope>
    <source>
        <strain evidence="7">CG23_combo_of_CG06-09_8_20_14_all_36_125</strain>
    </source>
</reference>
<dbReference type="InterPro" id="IPR036416">
    <property type="entry name" value="Pept_tRNA_hydro_sf"/>
</dbReference>
<evidence type="ECO:0000256" key="6">
    <source>
        <dbReference type="ARBA" id="ARBA00050038"/>
    </source>
</evidence>
<dbReference type="AlphaFoldDB" id="A0A2G9Z0Z2"/>
<evidence type="ECO:0000256" key="4">
    <source>
        <dbReference type="ARBA" id="ARBA00022884"/>
    </source>
</evidence>